<reference evidence="2" key="1">
    <citation type="submission" date="2021-01" db="EMBL/GenBank/DDBJ databases">
        <authorList>
            <person name="Corre E."/>
            <person name="Pelletier E."/>
            <person name="Niang G."/>
            <person name="Scheremetjew M."/>
            <person name="Finn R."/>
            <person name="Kale V."/>
            <person name="Holt S."/>
            <person name="Cochrane G."/>
            <person name="Meng A."/>
            <person name="Brown T."/>
            <person name="Cohen L."/>
        </authorList>
    </citation>
    <scope>NUCLEOTIDE SEQUENCE</scope>
    <source>
        <strain evidence="2">NY070348D</strain>
    </source>
</reference>
<feature type="region of interest" description="Disordered" evidence="1">
    <location>
        <begin position="1039"/>
        <end position="1138"/>
    </location>
</feature>
<protein>
    <recommendedName>
        <fullName evidence="3">TFIIS central domain-containing protein</fullName>
    </recommendedName>
</protein>
<dbReference type="InterPro" id="IPR036575">
    <property type="entry name" value="TFIIS_cen_dom_sf"/>
</dbReference>
<organism evidence="2">
    <name type="scientific">Mucochytrium quahogii</name>
    <dbReference type="NCBI Taxonomy" id="96639"/>
    <lineage>
        <taxon>Eukaryota</taxon>
        <taxon>Sar</taxon>
        <taxon>Stramenopiles</taxon>
        <taxon>Bigyra</taxon>
        <taxon>Labyrinthulomycetes</taxon>
        <taxon>Thraustochytrida</taxon>
        <taxon>Thraustochytriidae</taxon>
        <taxon>Mucochytrium</taxon>
    </lineage>
</organism>
<proteinExistence type="predicted"/>
<feature type="compositionally biased region" description="Acidic residues" evidence="1">
    <location>
        <begin position="1110"/>
        <end position="1125"/>
    </location>
</feature>
<evidence type="ECO:0008006" key="3">
    <source>
        <dbReference type="Google" id="ProtNLM"/>
    </source>
</evidence>
<dbReference type="GO" id="GO:0006351">
    <property type="term" value="P:DNA-templated transcription"/>
    <property type="evidence" value="ECO:0007669"/>
    <property type="project" value="InterPro"/>
</dbReference>
<dbReference type="EMBL" id="HBHK01021290">
    <property type="protein sequence ID" value="CAD9698399.1"/>
    <property type="molecule type" value="Transcribed_RNA"/>
</dbReference>
<evidence type="ECO:0000256" key="1">
    <source>
        <dbReference type="SAM" id="MobiDB-lite"/>
    </source>
</evidence>
<evidence type="ECO:0000313" key="2">
    <source>
        <dbReference type="EMBL" id="CAD9698399.1"/>
    </source>
</evidence>
<dbReference type="Gene3D" id="1.10.472.30">
    <property type="entry name" value="Transcription elongation factor S-II, central domain"/>
    <property type="match status" value="1"/>
</dbReference>
<feature type="compositionally biased region" description="Polar residues" evidence="1">
    <location>
        <begin position="879"/>
        <end position="893"/>
    </location>
</feature>
<name>A0A7S2SG34_9STRA</name>
<sequence length="1326" mass="149951">MDGDVVVEPERVEYCLGDGVLLGNVSDVKIIGESERALKDIGNILIRASDESEGHEAAMMLDVMDADNTPETQDPFEMTAEDCAFLGTIQQDATDGFETDEKLGEALGLFRISFDKTGRLKDLELLKKHLLKEGGVVFTNYTNECLNWRIRAAKYACGDAPKSEVKALVGEFLGSTCQEHLCPEMENIFEKLLRYDQEDAQKASKVSDVSNLQKFSLDHRVQEYLRSVSTINILEPCSLDELRKVKNILSAPEIQDDNTFKFFREIVLPWRIRGVEFERKAYFSDIDLRKLVSGCKVPMKYLPEMVKLHELYVEYDAWVQKYRESLERLCVGRARRGTSKVMSNGTNLTTKHVSNEVFNELKEAVSRFERIISPYGKRICELSKTIVTFETQAQALAKSMGIDSSQPEIRPSTKDLKRWLPQITALREEMYSFPVELTLVRKMRKLALSLDWRESACRILVVPASRNLFGSSTTRNTDFDKVELIPSTDVYFEDLIVLEEKARESGIPPISLAASDSLFRDNEEDFLLARLETVLNEANKVKSGINDTLKKLQDENAILNIDKTIGMIRDSILQLELSGWVFPEEQHQLDCAQKILEWYSESCNVDLTLEKQLENTLEQLQIEGGTFVVDNDVKSKIQILEELLGKTKAIGLRRKDCTYKSMMPTVYDRYVQLDQLLIQIKTLLLARAEEWRRDMVGKFVDVEWNGEWFLAKVISYSNLKTMHIFLYSSMEVEKVLFNEDGGAQSPDGDNISWRHSDKKFPVSKSQLRLALSQGDDQEEDLDYLSFNESIIGQVIKLQRVKNKKKKYRVVKVTSFDQTGGFHAVKILTTDGLKNKTHNIYLYEDGTAKDVKNENSLTWVNAEEFSTGGIDDNDLDYQPENASTPSRTAPSTQPRPKKSTSAKPAGGEKSSGGVKLFKSDQSAVCPQLNLKRANARDALRNALIDKNTSDQQLREVLANDIEAVVFKSFVFYLKKPGGWAKIEKSYILFGSRIRSLCAALRTNKDLRACIKSKAIVPRNLVRIPADQLKGTREELLKVTSGTEKSVKGPVGVPKMPTLQTKPVVSVPPHLRPVTTAGKPSLPRPKLKMEPTKDEQEEAMLLPKLSSLIQMNDDDDDDDDDDAEEDVDRVQTKKRKLSPKSTLRELHTWQGTLGNSHALVRIDLIHGAYLFGQSLRRESRVPAPVGLGFFPEVGRSLTSMGRARTRQPLQFFYEIACNPNSSREVVFATIRPQPGDEWTLNRFWETCVSENKIPVLKAKREFEKALTIYAIPPAILNEFAVISGIVGNTGGLGVLCIALKPALLPRYVLDEMQSESLMQLPFSTKRYF</sequence>
<dbReference type="SUPFAM" id="SSF46942">
    <property type="entry name" value="Elongation factor TFIIS domain 2"/>
    <property type="match status" value="1"/>
</dbReference>
<feature type="region of interest" description="Disordered" evidence="1">
    <location>
        <begin position="869"/>
        <end position="913"/>
    </location>
</feature>
<gene>
    <name evidence="2" type="ORF">QSP1433_LOCUS13562</name>
</gene>
<accession>A0A7S2SG34</accession>